<evidence type="ECO:0000313" key="2">
    <source>
        <dbReference type="EMBL" id="GAA5113099.1"/>
    </source>
</evidence>
<organism evidence="2 3">
    <name type="scientific">Pseudonocardia adelaidensis</name>
    <dbReference type="NCBI Taxonomy" id="648754"/>
    <lineage>
        <taxon>Bacteria</taxon>
        <taxon>Bacillati</taxon>
        <taxon>Actinomycetota</taxon>
        <taxon>Actinomycetes</taxon>
        <taxon>Pseudonocardiales</taxon>
        <taxon>Pseudonocardiaceae</taxon>
        <taxon>Pseudonocardia</taxon>
    </lineage>
</organism>
<keyword evidence="1" id="KW-1133">Transmembrane helix</keyword>
<reference evidence="3" key="1">
    <citation type="journal article" date="2019" name="Int. J. Syst. Evol. Microbiol.">
        <title>The Global Catalogue of Microorganisms (GCM) 10K type strain sequencing project: providing services to taxonomists for standard genome sequencing and annotation.</title>
        <authorList>
            <consortium name="The Broad Institute Genomics Platform"/>
            <consortium name="The Broad Institute Genome Sequencing Center for Infectious Disease"/>
            <person name="Wu L."/>
            <person name="Ma J."/>
        </authorList>
    </citation>
    <scope>NUCLEOTIDE SEQUENCE [LARGE SCALE GENOMIC DNA]</scope>
    <source>
        <strain evidence="3">JCM 18302</strain>
    </source>
</reference>
<gene>
    <name evidence="2" type="ORF">GCM10023320_08200</name>
</gene>
<sequence>MMWWYGPGMGGWGFALMTVGMVLFWTLIILGLIALVRYLQSAGGRSPEVRATPEDLLAERFARGEIDEQEYRGRLDTLHGRSGPAIKR</sequence>
<name>A0ABP9NAL1_9PSEU</name>
<protein>
    <submittedName>
        <fullName evidence="2">SHOCT domain-containing protein</fullName>
    </submittedName>
</protein>
<proteinExistence type="predicted"/>
<accession>A0ABP9NAL1</accession>
<dbReference type="Proteomes" id="UP001500804">
    <property type="component" value="Unassembled WGS sequence"/>
</dbReference>
<keyword evidence="3" id="KW-1185">Reference proteome</keyword>
<keyword evidence="1" id="KW-0812">Transmembrane</keyword>
<dbReference type="EMBL" id="BAABJO010000003">
    <property type="protein sequence ID" value="GAA5113099.1"/>
    <property type="molecule type" value="Genomic_DNA"/>
</dbReference>
<evidence type="ECO:0000313" key="3">
    <source>
        <dbReference type="Proteomes" id="UP001500804"/>
    </source>
</evidence>
<evidence type="ECO:0000256" key="1">
    <source>
        <dbReference type="SAM" id="Phobius"/>
    </source>
</evidence>
<keyword evidence="1" id="KW-0472">Membrane</keyword>
<feature type="transmembrane region" description="Helical" evidence="1">
    <location>
        <begin position="12"/>
        <end position="36"/>
    </location>
</feature>
<comment type="caution">
    <text evidence="2">The sequence shown here is derived from an EMBL/GenBank/DDBJ whole genome shotgun (WGS) entry which is preliminary data.</text>
</comment>